<keyword evidence="4" id="KW-1133">Transmembrane helix</keyword>
<dbReference type="GO" id="GO:0016787">
    <property type="term" value="F:hydrolase activity"/>
    <property type="evidence" value="ECO:0007669"/>
    <property type="project" value="UniProtKB-KW"/>
</dbReference>
<dbReference type="AlphaFoldDB" id="A0A7M2RES2"/>
<dbReference type="Pfam" id="PF04203">
    <property type="entry name" value="Sortase"/>
    <property type="match status" value="1"/>
</dbReference>
<name>A0A7M2RES2_9FIRM</name>
<dbReference type="CDD" id="cd05827">
    <property type="entry name" value="Sortase_C"/>
    <property type="match status" value="1"/>
</dbReference>
<keyword evidence="4" id="KW-0812">Transmembrane</keyword>
<keyword evidence="4" id="KW-0472">Membrane</keyword>
<evidence type="ECO:0000256" key="2">
    <source>
        <dbReference type="PIRSR" id="PIRSR605754-1"/>
    </source>
</evidence>
<feature type="active site" description="Acyl-thioester intermediate" evidence="2">
    <location>
        <position position="211"/>
    </location>
</feature>
<accession>A0A7M2RES2</accession>
<evidence type="ECO:0000313" key="6">
    <source>
        <dbReference type="Proteomes" id="UP000593601"/>
    </source>
</evidence>
<feature type="active site" description="Proton donor/acceptor" evidence="2">
    <location>
        <position position="149"/>
    </location>
</feature>
<gene>
    <name evidence="5" type="ORF">INP51_11615</name>
</gene>
<dbReference type="InterPro" id="IPR042002">
    <property type="entry name" value="Sortase_C"/>
</dbReference>
<dbReference type="RefSeq" id="WP_193735010.1">
    <property type="nucleotide sequence ID" value="NZ_CP063304.1"/>
</dbReference>
<keyword evidence="6" id="KW-1185">Reference proteome</keyword>
<dbReference type="SUPFAM" id="SSF63817">
    <property type="entry name" value="Sortase"/>
    <property type="match status" value="1"/>
</dbReference>
<feature type="coiled-coil region" evidence="3">
    <location>
        <begin position="35"/>
        <end position="70"/>
    </location>
</feature>
<dbReference type="Gene3D" id="2.40.260.10">
    <property type="entry name" value="Sortase"/>
    <property type="match status" value="1"/>
</dbReference>
<feature type="transmembrane region" description="Helical" evidence="4">
    <location>
        <begin position="251"/>
        <end position="267"/>
    </location>
</feature>
<organism evidence="5 6">
    <name type="scientific">Blautia liquoris</name>
    <dbReference type="NCBI Taxonomy" id="2779518"/>
    <lineage>
        <taxon>Bacteria</taxon>
        <taxon>Bacillati</taxon>
        <taxon>Bacillota</taxon>
        <taxon>Clostridia</taxon>
        <taxon>Lachnospirales</taxon>
        <taxon>Lachnospiraceae</taxon>
        <taxon>Blautia</taxon>
    </lineage>
</organism>
<feature type="transmembrane region" description="Helical" evidence="4">
    <location>
        <begin position="12"/>
        <end position="29"/>
    </location>
</feature>
<keyword evidence="1" id="KW-0378">Hydrolase</keyword>
<protein>
    <submittedName>
        <fullName evidence="5">Class C sortase</fullName>
    </submittedName>
</protein>
<evidence type="ECO:0000256" key="1">
    <source>
        <dbReference type="ARBA" id="ARBA00022801"/>
    </source>
</evidence>
<dbReference type="NCBIfam" id="TIGR01076">
    <property type="entry name" value="sortase_fam"/>
    <property type="match status" value="1"/>
</dbReference>
<dbReference type="InterPro" id="IPR023365">
    <property type="entry name" value="Sortase_dom-sf"/>
</dbReference>
<reference evidence="5 6" key="1">
    <citation type="submission" date="2020-10" db="EMBL/GenBank/DDBJ databases">
        <title>Blautia liquoris sp.nov., isolated from the mud in a fermentation cellar used for the production of Chinese strong-flavoured liquor.</title>
        <authorList>
            <person name="Lu L."/>
        </authorList>
    </citation>
    <scope>NUCLEOTIDE SEQUENCE [LARGE SCALE GENOMIC DNA]</scope>
    <source>
        <strain evidence="5 6">LZLJ-3</strain>
    </source>
</reference>
<evidence type="ECO:0000256" key="4">
    <source>
        <dbReference type="SAM" id="Phobius"/>
    </source>
</evidence>
<dbReference type="NCBIfam" id="NF033745">
    <property type="entry name" value="class_C_sortase"/>
    <property type="match status" value="1"/>
</dbReference>
<proteinExistence type="predicted"/>
<dbReference type="KEGG" id="bliq:INP51_11615"/>
<dbReference type="Proteomes" id="UP000593601">
    <property type="component" value="Chromosome"/>
</dbReference>
<sequence length="280" mass="31802">MKKIGNKVWRIFLVLFFIAGASVVLYPVISNAINQKNQTVVISNYEEELKKLSEEEKEKKLQAARKYNQQLSDSNLTIQDPFSGETTQNNQSFLNIGEILAYIEIPQIDVFLPIYDGMSEAILQVGVGWMEGTSMPVGGESSHCVLTGHRGLPEAKLFRDLDKLKKGDVFWVKSLDEKLYYEVYSTEVIKPMDIDKLHIEPGWDLMTLLTCHPYMINNERLLVHARRVDEPSSTELDRISTESGAMNQDKLLVGVIVGGGLLLLLVVRKRRRKSKEDDSR</sequence>
<dbReference type="InterPro" id="IPR005754">
    <property type="entry name" value="Sortase"/>
</dbReference>
<evidence type="ECO:0000256" key="3">
    <source>
        <dbReference type="SAM" id="Coils"/>
    </source>
</evidence>
<keyword evidence="3" id="KW-0175">Coiled coil</keyword>
<evidence type="ECO:0000313" key="5">
    <source>
        <dbReference type="EMBL" id="QOV18648.1"/>
    </source>
</evidence>
<dbReference type="EMBL" id="CP063304">
    <property type="protein sequence ID" value="QOV18648.1"/>
    <property type="molecule type" value="Genomic_DNA"/>
</dbReference>